<dbReference type="PANTHER" id="PTHR12998:SF0">
    <property type="entry name" value="TRNA:M(4)X MODIFICATION ENZYME TRM13 HOMOLOG"/>
    <property type="match status" value="1"/>
</dbReference>
<evidence type="ECO:0000256" key="7">
    <source>
        <dbReference type="ARBA" id="ARBA00022771"/>
    </source>
</evidence>
<evidence type="ECO:0000256" key="11">
    <source>
        <dbReference type="ARBA" id="ARBA00049393"/>
    </source>
</evidence>
<dbReference type="Pfam" id="PF05206">
    <property type="entry name" value="TRM13"/>
    <property type="match status" value="2"/>
</dbReference>
<keyword evidence="7 12" id="KW-0863">Zinc-finger</keyword>
<feature type="compositionally biased region" description="Low complexity" evidence="13">
    <location>
        <begin position="315"/>
        <end position="324"/>
    </location>
</feature>
<protein>
    <recommendedName>
        <fullName evidence="12">tRNA:m(4)X modification enzyme TRM13</fullName>
        <ecNumber evidence="12">2.1.1.225</ecNumber>
    </recommendedName>
</protein>
<dbReference type="GO" id="GO:0030488">
    <property type="term" value="P:tRNA methylation"/>
    <property type="evidence" value="ECO:0007669"/>
    <property type="project" value="InterPro"/>
</dbReference>
<evidence type="ECO:0000259" key="14">
    <source>
        <dbReference type="PROSITE" id="PS51800"/>
    </source>
</evidence>
<feature type="region of interest" description="Disordered" evidence="13">
    <location>
        <begin position="292"/>
        <end position="326"/>
    </location>
</feature>
<evidence type="ECO:0000256" key="5">
    <source>
        <dbReference type="ARBA" id="ARBA00022694"/>
    </source>
</evidence>
<evidence type="ECO:0000256" key="3">
    <source>
        <dbReference type="ARBA" id="ARBA00022679"/>
    </source>
</evidence>
<dbReference type="GO" id="GO:0008270">
    <property type="term" value="F:zinc ion binding"/>
    <property type="evidence" value="ECO:0007669"/>
    <property type="project" value="UniProtKB-KW"/>
</dbReference>
<dbReference type="InterPro" id="IPR022776">
    <property type="entry name" value="TRM13/UPF0224_CHHC_Znf_dom"/>
</dbReference>
<reference evidence="15" key="1">
    <citation type="submission" date="2020-06" db="EMBL/GenBank/DDBJ databases">
        <authorList>
            <consortium name="Plant Systems Biology data submission"/>
        </authorList>
    </citation>
    <scope>NUCLEOTIDE SEQUENCE</scope>
    <source>
        <strain evidence="15">D6</strain>
    </source>
</reference>
<dbReference type="OrthoDB" id="258806at2759"/>
<sequence>MDDGTTQSLPSSDNQNKNNKNTHAAAKRTRIPCPLDPTHTIYKDMLARHLKICPKAKLQREIQSQPFYRQDVNTGGHGGDQSHTTHSSEQREKKYHRPNLETRAKALALRILVVHQHVFGGPHPGNPQQLTLEDIEQACTQLPLKDCSDKQLQLGLAQAIDSYHIRSGGPKHLQQQASLLGHLQNLSSSKTNNNNNNSQPILMLELGAGRGMLGLVAAGSFAAANRHVDLIMMERAGTRSKADTILRNHKSKLPNQCINVEQIQSWQRLQCDLAHVHMPTVLELHKSQQQEKNTAVVADKETPTQANVDSKAATNDDVSSSSNNNKDRQPFIMAIAKHLCGAGTDLALKALYPIRDQLQVCLMATCCHGVCTWEHYVGRDYLASVLLAEEKLQNDNTVTAKDADVPPLLEFGPEEFEMMRLWSSGTVKDDGTSSADNGNNTKQPANSIAEADNGKRKRKGTEIEDETHCDSCTTDSQLEGKVTSVVDVVNSLQLSCGVQGLGRACQRLLDYGRKQYLEQVLFAEDPKAYVDLCYYVPSSVTPQNAVFMASRQGYKVLADPL</sequence>
<keyword evidence="4 12" id="KW-0949">S-adenosyl-L-methionine</keyword>
<comment type="catalytic activity">
    <reaction evidence="9 12">
        <text>cytidine(4) in tRNA(Pro) + S-adenosyl-L-methionine = 2'-O-methylcytidine(4) in tRNA(Pro) + S-adenosyl-L-homocysteine + H(+)</text>
        <dbReference type="Rhea" id="RHEA:32767"/>
        <dbReference type="Rhea" id="RHEA-COMP:10397"/>
        <dbReference type="Rhea" id="RHEA-COMP:10398"/>
        <dbReference type="ChEBI" id="CHEBI:15378"/>
        <dbReference type="ChEBI" id="CHEBI:57856"/>
        <dbReference type="ChEBI" id="CHEBI:59789"/>
        <dbReference type="ChEBI" id="CHEBI:74495"/>
        <dbReference type="ChEBI" id="CHEBI:82748"/>
        <dbReference type="EC" id="2.1.1.225"/>
    </reaction>
</comment>
<comment type="catalytic activity">
    <reaction evidence="10 12">
        <text>cytidine(4) in tRNA(Gly)(GCC) + S-adenosyl-L-methionine = 2'-O-methylcytidine(4) in tRNA(Gly)(GCC) + S-adenosyl-L-homocysteine + H(+)</text>
        <dbReference type="Rhea" id="RHEA:43192"/>
        <dbReference type="Rhea" id="RHEA-COMP:10399"/>
        <dbReference type="Rhea" id="RHEA-COMP:10400"/>
        <dbReference type="ChEBI" id="CHEBI:15378"/>
        <dbReference type="ChEBI" id="CHEBI:57856"/>
        <dbReference type="ChEBI" id="CHEBI:59789"/>
        <dbReference type="ChEBI" id="CHEBI:74495"/>
        <dbReference type="ChEBI" id="CHEBI:82748"/>
        <dbReference type="EC" id="2.1.1.225"/>
    </reaction>
</comment>
<feature type="compositionally biased region" description="Polar residues" evidence="13">
    <location>
        <begin position="432"/>
        <end position="446"/>
    </location>
</feature>
<keyword evidence="8 12" id="KW-0862">Zinc</keyword>
<evidence type="ECO:0000256" key="4">
    <source>
        <dbReference type="ARBA" id="ARBA00022691"/>
    </source>
</evidence>
<evidence type="ECO:0000256" key="6">
    <source>
        <dbReference type="ARBA" id="ARBA00022723"/>
    </source>
</evidence>
<evidence type="ECO:0000256" key="9">
    <source>
        <dbReference type="ARBA" id="ARBA00048165"/>
    </source>
</evidence>
<dbReference type="PROSITE" id="PS51800">
    <property type="entry name" value="ZF_CHHC_U11_48K"/>
    <property type="match status" value="1"/>
</dbReference>
<organism evidence="15 16">
    <name type="scientific">Seminavis robusta</name>
    <dbReference type="NCBI Taxonomy" id="568900"/>
    <lineage>
        <taxon>Eukaryota</taxon>
        <taxon>Sar</taxon>
        <taxon>Stramenopiles</taxon>
        <taxon>Ochrophyta</taxon>
        <taxon>Bacillariophyta</taxon>
        <taxon>Bacillariophyceae</taxon>
        <taxon>Bacillariophycidae</taxon>
        <taxon>Naviculales</taxon>
        <taxon>Naviculaceae</taxon>
        <taxon>Seminavis</taxon>
    </lineage>
</organism>
<feature type="compositionally biased region" description="Low complexity" evidence="13">
    <location>
        <begin position="14"/>
        <end position="24"/>
    </location>
</feature>
<keyword evidence="6 12" id="KW-0479">Metal-binding</keyword>
<dbReference type="GO" id="GO:0106050">
    <property type="term" value="F:tRNA 2'-O-methyltransferase activity"/>
    <property type="evidence" value="ECO:0007669"/>
    <property type="project" value="UniProtKB-UniRule"/>
</dbReference>
<keyword evidence="2 12" id="KW-0489">Methyltransferase</keyword>
<evidence type="ECO:0000256" key="13">
    <source>
        <dbReference type="SAM" id="MobiDB-lite"/>
    </source>
</evidence>
<accession>A0A9N8D4N7</accession>
<keyword evidence="16" id="KW-1185">Reference proteome</keyword>
<comment type="similarity">
    <text evidence="1 12">Belongs to the methyltransferase TRM13 family.</text>
</comment>
<gene>
    <name evidence="15" type="ORF">SEMRO_4_G003570.1</name>
</gene>
<evidence type="ECO:0000313" key="15">
    <source>
        <dbReference type="EMBL" id="CAB9496382.1"/>
    </source>
</evidence>
<feature type="region of interest" description="Disordered" evidence="13">
    <location>
        <begin position="427"/>
        <end position="468"/>
    </location>
</feature>
<comment type="catalytic activity">
    <reaction evidence="11 12">
        <text>adenosine(4) in tRNA(His) + S-adenosyl-L-methionine = 2'-O-methyladenosine(4) in tRNA(His) + S-adenosyl-L-homocysteine + H(+)</text>
        <dbReference type="Rhea" id="RHEA:43196"/>
        <dbReference type="Rhea" id="RHEA-COMP:10401"/>
        <dbReference type="Rhea" id="RHEA-COMP:10402"/>
        <dbReference type="ChEBI" id="CHEBI:15378"/>
        <dbReference type="ChEBI" id="CHEBI:57856"/>
        <dbReference type="ChEBI" id="CHEBI:59789"/>
        <dbReference type="ChEBI" id="CHEBI:74411"/>
        <dbReference type="ChEBI" id="CHEBI:74477"/>
        <dbReference type="EC" id="2.1.1.225"/>
    </reaction>
</comment>
<evidence type="ECO:0000256" key="8">
    <source>
        <dbReference type="ARBA" id="ARBA00022833"/>
    </source>
</evidence>
<keyword evidence="3 12" id="KW-0808">Transferase</keyword>
<dbReference type="InterPro" id="IPR039044">
    <property type="entry name" value="Trm13"/>
</dbReference>
<dbReference type="Proteomes" id="UP001153069">
    <property type="component" value="Unassembled WGS sequence"/>
</dbReference>
<dbReference type="EMBL" id="CAICTM010000004">
    <property type="protein sequence ID" value="CAB9496382.1"/>
    <property type="molecule type" value="Genomic_DNA"/>
</dbReference>
<dbReference type="Pfam" id="PF05253">
    <property type="entry name" value="zf-U11-48K"/>
    <property type="match status" value="1"/>
</dbReference>
<dbReference type="AlphaFoldDB" id="A0A9N8D4N7"/>
<feature type="compositionally biased region" description="Basic and acidic residues" evidence="13">
    <location>
        <begin position="86"/>
        <end position="98"/>
    </location>
</feature>
<evidence type="ECO:0000256" key="12">
    <source>
        <dbReference type="RuleBase" id="RU367103"/>
    </source>
</evidence>
<evidence type="ECO:0000256" key="10">
    <source>
        <dbReference type="ARBA" id="ARBA00048635"/>
    </source>
</evidence>
<dbReference type="InterPro" id="IPR007871">
    <property type="entry name" value="Methyltransferase_TRM13"/>
</dbReference>
<proteinExistence type="inferred from homology"/>
<feature type="domain" description="CHHC U11-48K-type" evidence="14">
    <location>
        <begin position="30"/>
        <end position="57"/>
    </location>
</feature>
<comment type="function">
    <text evidence="12">tRNA methylase which 2'-O-methylates cytidine(4) in tRNA(Pro) and tRNA(Gly)(GCC), and adenosine(4) in tRNA(His).</text>
</comment>
<evidence type="ECO:0000256" key="2">
    <source>
        <dbReference type="ARBA" id="ARBA00022603"/>
    </source>
</evidence>
<keyword evidence="5 12" id="KW-0819">tRNA processing</keyword>
<evidence type="ECO:0000256" key="1">
    <source>
        <dbReference type="ARBA" id="ARBA00005265"/>
    </source>
</evidence>
<feature type="region of interest" description="Disordered" evidence="13">
    <location>
        <begin position="69"/>
        <end position="98"/>
    </location>
</feature>
<comment type="caution">
    <text evidence="15">The sequence shown here is derived from an EMBL/GenBank/DDBJ whole genome shotgun (WGS) entry which is preliminary data.</text>
</comment>
<dbReference type="PANTHER" id="PTHR12998">
    <property type="entry name" value="TRNA:M(4)X MODIFICATION ENZYME TRM13 HOMOLOG"/>
    <property type="match status" value="1"/>
</dbReference>
<feature type="region of interest" description="Disordered" evidence="13">
    <location>
        <begin position="1"/>
        <end position="33"/>
    </location>
</feature>
<evidence type="ECO:0000313" key="16">
    <source>
        <dbReference type="Proteomes" id="UP001153069"/>
    </source>
</evidence>
<dbReference type="EC" id="2.1.1.225" evidence="12"/>
<feature type="compositionally biased region" description="Polar residues" evidence="13">
    <location>
        <begin position="1"/>
        <end position="13"/>
    </location>
</feature>
<name>A0A9N8D4N7_9STRA</name>